<evidence type="ECO:0000313" key="7">
    <source>
        <dbReference type="Proteomes" id="UP000215771"/>
    </source>
</evidence>
<gene>
    <name evidence="6" type="ORF">CIG21_06040</name>
</gene>
<feature type="domain" description="Enoyl-CoA hydratase/isomerase" evidence="5">
    <location>
        <begin position="19"/>
        <end position="322"/>
    </location>
</feature>
<dbReference type="Gene3D" id="3.90.226.10">
    <property type="entry name" value="2-enoyl-CoA Hydratase, Chain A, domain 1"/>
    <property type="match status" value="1"/>
</dbReference>
<dbReference type="GO" id="GO:0006574">
    <property type="term" value="P:L-valine catabolic process"/>
    <property type="evidence" value="ECO:0007669"/>
    <property type="project" value="TreeGrafter"/>
</dbReference>
<proteinExistence type="predicted"/>
<feature type="region of interest" description="Disordered" evidence="4">
    <location>
        <begin position="314"/>
        <end position="333"/>
    </location>
</feature>
<dbReference type="Pfam" id="PF16113">
    <property type="entry name" value="ECH_2"/>
    <property type="match status" value="1"/>
</dbReference>
<protein>
    <recommendedName>
        <fullName evidence="2">3-hydroxyisobutyryl-CoA hydrolase</fullName>
        <ecNumber evidence="2">3.1.2.4</ecNumber>
    </recommendedName>
</protein>
<evidence type="ECO:0000256" key="4">
    <source>
        <dbReference type="SAM" id="MobiDB-lite"/>
    </source>
</evidence>
<comment type="catalytic activity">
    <reaction evidence="1">
        <text>3-hydroxy-2-methylpropanoyl-CoA + H2O = 3-hydroxy-2-methylpropanoate + CoA + H(+)</text>
        <dbReference type="Rhea" id="RHEA:20888"/>
        <dbReference type="ChEBI" id="CHEBI:11805"/>
        <dbReference type="ChEBI" id="CHEBI:15377"/>
        <dbReference type="ChEBI" id="CHEBI:15378"/>
        <dbReference type="ChEBI" id="CHEBI:57287"/>
        <dbReference type="ChEBI" id="CHEBI:57340"/>
        <dbReference type="EC" id="3.1.2.4"/>
    </reaction>
</comment>
<dbReference type="InterPro" id="IPR045004">
    <property type="entry name" value="ECH_dom"/>
</dbReference>
<dbReference type="GO" id="GO:0005829">
    <property type="term" value="C:cytosol"/>
    <property type="evidence" value="ECO:0007669"/>
    <property type="project" value="TreeGrafter"/>
</dbReference>
<evidence type="ECO:0000259" key="5">
    <source>
        <dbReference type="Pfam" id="PF16113"/>
    </source>
</evidence>
<evidence type="ECO:0000256" key="2">
    <source>
        <dbReference type="ARBA" id="ARBA00011915"/>
    </source>
</evidence>
<name>A0A269PD65_9CORY</name>
<sequence>MTESLNTELLNVEVRGTTGIITLNRPKALNSLNGEMIHGIYTALRAWEANDAITQVIVRSSSKHFCSGGDVKYAREGVLAGKAEEISAFFAEEYEMNNYIANYPKPYIALVSGVDMGGGMGISALGSHLVVHKDAFASMPEMNIGYITDVGQSWKLQHLPARPSLALGKFLGLTGYRMTADDMLALGLASHKVESFEGLVEKLIDEGVSALDALALPAGESGLARWYEQIEEVFAGSWAEIEGRLDAAGEFGAKVRELTAQASPSALVAAAELFHANANQDLAGSLDNERVLGELMRGEPDFAEGVRAVLVDKDQAPSFAPQPSPEKYREVLK</sequence>
<dbReference type="EMBL" id="NQMQ01000011">
    <property type="protein sequence ID" value="PAJ69991.1"/>
    <property type="molecule type" value="Genomic_DNA"/>
</dbReference>
<dbReference type="GO" id="GO:0003860">
    <property type="term" value="F:3-hydroxyisobutyryl-CoA hydrolase activity"/>
    <property type="evidence" value="ECO:0007669"/>
    <property type="project" value="UniProtKB-EC"/>
</dbReference>
<dbReference type="EC" id="3.1.2.4" evidence="2"/>
<evidence type="ECO:0000256" key="3">
    <source>
        <dbReference type="ARBA" id="ARBA00022801"/>
    </source>
</evidence>
<evidence type="ECO:0000256" key="1">
    <source>
        <dbReference type="ARBA" id="ARBA00001709"/>
    </source>
</evidence>
<keyword evidence="3 6" id="KW-0378">Hydrolase</keyword>
<dbReference type="PANTHER" id="PTHR43176">
    <property type="entry name" value="3-HYDROXYISOBUTYRYL-COA HYDROLASE-RELATED"/>
    <property type="match status" value="1"/>
</dbReference>
<accession>A0A269PD65</accession>
<dbReference type="Proteomes" id="UP000215771">
    <property type="component" value="Unassembled WGS sequence"/>
</dbReference>
<organism evidence="6 7">
    <name type="scientific">Corynebacterium hadale</name>
    <dbReference type="NCBI Taxonomy" id="2026255"/>
    <lineage>
        <taxon>Bacteria</taxon>
        <taxon>Bacillati</taxon>
        <taxon>Actinomycetota</taxon>
        <taxon>Actinomycetes</taxon>
        <taxon>Mycobacteriales</taxon>
        <taxon>Corynebacteriaceae</taxon>
        <taxon>Corynebacterium</taxon>
    </lineage>
</organism>
<dbReference type="InterPro" id="IPR032259">
    <property type="entry name" value="HIBYL-CoA-H"/>
</dbReference>
<dbReference type="RefSeq" id="WP_095276940.1">
    <property type="nucleotide sequence ID" value="NZ_CP047655.1"/>
</dbReference>
<dbReference type="AlphaFoldDB" id="A0A269PD65"/>
<evidence type="ECO:0000313" key="6">
    <source>
        <dbReference type="EMBL" id="PAJ69991.1"/>
    </source>
</evidence>
<dbReference type="NCBIfam" id="NF004127">
    <property type="entry name" value="PRK05617.1"/>
    <property type="match status" value="1"/>
</dbReference>
<dbReference type="PANTHER" id="PTHR43176:SF3">
    <property type="entry name" value="3-HYDROXYISOBUTYRYL-COA HYDROLASE, MITOCHONDRIAL"/>
    <property type="match status" value="1"/>
</dbReference>
<dbReference type="SUPFAM" id="SSF52096">
    <property type="entry name" value="ClpP/crotonase"/>
    <property type="match status" value="1"/>
</dbReference>
<dbReference type="InterPro" id="IPR029045">
    <property type="entry name" value="ClpP/crotonase-like_dom_sf"/>
</dbReference>
<comment type="caution">
    <text evidence="6">The sequence shown here is derived from an EMBL/GenBank/DDBJ whole genome shotgun (WGS) entry which is preliminary data.</text>
</comment>
<dbReference type="CDD" id="cd06558">
    <property type="entry name" value="crotonase-like"/>
    <property type="match status" value="1"/>
</dbReference>
<reference evidence="6 7" key="1">
    <citation type="submission" date="2017-08" db="EMBL/GenBank/DDBJ databases">
        <authorList>
            <person name="de Groot N.N."/>
        </authorList>
    </citation>
    <scope>NUCLEOTIDE SEQUENCE [LARGE SCALE GENOMIC DNA]</scope>
    <source>
        <strain evidence="6 7">NBT06-6</strain>
    </source>
</reference>